<dbReference type="AlphaFoldDB" id="N9XVE5"/>
<feature type="transmembrane region" description="Helical" evidence="7">
    <location>
        <begin position="91"/>
        <end position="115"/>
    </location>
</feature>
<comment type="caution">
    <text evidence="9">The sequence shown here is derived from an EMBL/GenBank/DDBJ whole genome shotgun (WGS) entry which is preliminary data.</text>
</comment>
<dbReference type="Gene3D" id="1.10.3720.10">
    <property type="entry name" value="MetI-like"/>
    <property type="match status" value="1"/>
</dbReference>
<proteinExistence type="inferred from homology"/>
<dbReference type="SUPFAM" id="SSF161098">
    <property type="entry name" value="MetI-like"/>
    <property type="match status" value="1"/>
</dbReference>
<evidence type="ECO:0000256" key="6">
    <source>
        <dbReference type="ARBA" id="ARBA00023136"/>
    </source>
</evidence>
<dbReference type="Pfam" id="PF00528">
    <property type="entry name" value="BPD_transp_1"/>
    <property type="match status" value="1"/>
</dbReference>
<keyword evidence="3" id="KW-1003">Cell membrane</keyword>
<evidence type="ECO:0000313" key="9">
    <source>
        <dbReference type="EMBL" id="ENY99918.1"/>
    </source>
</evidence>
<feature type="transmembrane region" description="Helical" evidence="7">
    <location>
        <begin position="127"/>
        <end position="150"/>
    </location>
</feature>
<dbReference type="PROSITE" id="PS50928">
    <property type="entry name" value="ABC_TM1"/>
    <property type="match status" value="1"/>
</dbReference>
<reference evidence="9 10" key="1">
    <citation type="submission" date="2013-01" db="EMBL/GenBank/DDBJ databases">
        <title>The Genome Sequence of Clostridium colicanis 209318.</title>
        <authorList>
            <consortium name="The Broad Institute Genome Sequencing Platform"/>
            <person name="Earl A."/>
            <person name="Ward D."/>
            <person name="Feldgarden M."/>
            <person name="Gevers D."/>
            <person name="Courvalin P."/>
            <person name="Lambert T."/>
            <person name="Walker B."/>
            <person name="Young S.K."/>
            <person name="Zeng Q."/>
            <person name="Gargeya S."/>
            <person name="Fitzgerald M."/>
            <person name="Haas B."/>
            <person name="Abouelleil A."/>
            <person name="Alvarado L."/>
            <person name="Arachchi H.M."/>
            <person name="Berlin A.M."/>
            <person name="Chapman S.B."/>
            <person name="Dewar J."/>
            <person name="Goldberg J."/>
            <person name="Griggs A."/>
            <person name="Gujja S."/>
            <person name="Hansen M."/>
            <person name="Howarth C."/>
            <person name="Imamovic A."/>
            <person name="Larimer J."/>
            <person name="McCowan C."/>
            <person name="Murphy C."/>
            <person name="Neiman D."/>
            <person name="Pearson M."/>
            <person name="Priest M."/>
            <person name="Roberts A."/>
            <person name="Saif S."/>
            <person name="Shea T."/>
            <person name="Sisk P."/>
            <person name="Sykes S."/>
            <person name="Wortman J."/>
            <person name="Nusbaum C."/>
            <person name="Birren B."/>
        </authorList>
    </citation>
    <scope>NUCLEOTIDE SEQUENCE [LARGE SCALE GENOMIC DNA]</scope>
    <source>
        <strain evidence="9 10">209318</strain>
    </source>
</reference>
<protein>
    <submittedName>
        <fullName evidence="9">Phosphonate ABC transporter, permease PhnE</fullName>
    </submittedName>
</protein>
<feature type="transmembrane region" description="Helical" evidence="7">
    <location>
        <begin position="197"/>
        <end position="218"/>
    </location>
</feature>
<dbReference type="PATRIC" id="fig|999411.4.peg.2969"/>
<feature type="transmembrane region" description="Helical" evidence="7">
    <location>
        <begin position="225"/>
        <end position="245"/>
    </location>
</feature>
<keyword evidence="6 7" id="KW-0472">Membrane</keyword>
<dbReference type="Proteomes" id="UP000013097">
    <property type="component" value="Unassembled WGS sequence"/>
</dbReference>
<evidence type="ECO:0000313" key="10">
    <source>
        <dbReference type="Proteomes" id="UP000013097"/>
    </source>
</evidence>
<name>N9XVE5_9CLOT</name>
<sequence length="284" mass="31323">MSEQTLNISVRETIKRSKKGKINIRAKDKSKIYIKCTLGILVILTVLGFLTFDYKGINISEAISITFENIKTMFFEAELSHFGIEQALKQIIITVSLAFLTTIIGAVIALFLGIFASSNLSNKRVCLTIKGFVALIRAIPTVLWVLIFAVTAGLGSEAAVIGMTFHTVGYLIKAYSEAFEEIDEGVIEALKASGGSFWQIVFQAVFPSSIRYIIAWTFLRFEINFTNAVAMGAAAGAGGIGFELFMSSNFYFNVREVGIISIMILICAMCLEFFSTKIKNKYIN</sequence>
<feature type="domain" description="ABC transmembrane type-1" evidence="8">
    <location>
        <begin position="91"/>
        <end position="275"/>
    </location>
</feature>
<dbReference type="eggNOG" id="COG3639">
    <property type="taxonomic scope" value="Bacteria"/>
</dbReference>
<evidence type="ECO:0000259" key="8">
    <source>
        <dbReference type="PROSITE" id="PS50928"/>
    </source>
</evidence>
<keyword evidence="2 7" id="KW-0813">Transport</keyword>
<organism evidence="9 10">
    <name type="scientific">Clostridium thermobutyricum</name>
    <dbReference type="NCBI Taxonomy" id="29372"/>
    <lineage>
        <taxon>Bacteria</taxon>
        <taxon>Bacillati</taxon>
        <taxon>Bacillota</taxon>
        <taxon>Clostridia</taxon>
        <taxon>Eubacteriales</taxon>
        <taxon>Clostridiaceae</taxon>
        <taxon>Clostridium</taxon>
    </lineage>
</organism>
<dbReference type="PANTHER" id="PTHR30043">
    <property type="entry name" value="PHOSPHONATES TRANSPORT SYSTEM PERMEASE PROTEIN"/>
    <property type="match status" value="1"/>
</dbReference>
<dbReference type="InterPro" id="IPR035906">
    <property type="entry name" value="MetI-like_sf"/>
</dbReference>
<evidence type="ECO:0000256" key="4">
    <source>
        <dbReference type="ARBA" id="ARBA00022692"/>
    </source>
</evidence>
<evidence type="ECO:0000256" key="3">
    <source>
        <dbReference type="ARBA" id="ARBA00022475"/>
    </source>
</evidence>
<dbReference type="PANTHER" id="PTHR30043:SF1">
    <property type="entry name" value="ABC TRANSPORT SYSTEM PERMEASE PROTEIN P69"/>
    <property type="match status" value="1"/>
</dbReference>
<evidence type="ECO:0000256" key="7">
    <source>
        <dbReference type="RuleBase" id="RU363032"/>
    </source>
</evidence>
<evidence type="ECO:0000256" key="5">
    <source>
        <dbReference type="ARBA" id="ARBA00022989"/>
    </source>
</evidence>
<dbReference type="InterPro" id="IPR000515">
    <property type="entry name" value="MetI-like"/>
</dbReference>
<dbReference type="GO" id="GO:0055085">
    <property type="term" value="P:transmembrane transport"/>
    <property type="evidence" value="ECO:0007669"/>
    <property type="project" value="InterPro"/>
</dbReference>
<gene>
    <name evidence="9" type="ORF">HMPREF1092_03055</name>
</gene>
<keyword evidence="5 7" id="KW-1133">Transmembrane helix</keyword>
<keyword evidence="10" id="KW-1185">Reference proteome</keyword>
<comment type="subcellular location">
    <subcellularLocation>
        <location evidence="1 7">Cell membrane</location>
        <topology evidence="1 7">Multi-pass membrane protein</topology>
    </subcellularLocation>
</comment>
<accession>N9XVE5</accession>
<keyword evidence="4 7" id="KW-0812">Transmembrane</keyword>
<dbReference type="HOGENOM" id="CLU_064254_1_2_9"/>
<feature type="transmembrane region" description="Helical" evidence="7">
    <location>
        <begin position="32"/>
        <end position="52"/>
    </location>
</feature>
<dbReference type="CDD" id="cd06261">
    <property type="entry name" value="TM_PBP2"/>
    <property type="match status" value="1"/>
</dbReference>
<evidence type="ECO:0000256" key="1">
    <source>
        <dbReference type="ARBA" id="ARBA00004651"/>
    </source>
</evidence>
<feature type="transmembrane region" description="Helical" evidence="7">
    <location>
        <begin position="257"/>
        <end position="274"/>
    </location>
</feature>
<dbReference type="RefSeq" id="WP_002599495.1">
    <property type="nucleotide sequence ID" value="NZ_KB850958.1"/>
</dbReference>
<dbReference type="GO" id="GO:0005886">
    <property type="term" value="C:plasma membrane"/>
    <property type="evidence" value="ECO:0007669"/>
    <property type="project" value="UniProtKB-SubCell"/>
</dbReference>
<comment type="similarity">
    <text evidence="7">Belongs to the binding-protein-dependent transport system permease family.</text>
</comment>
<evidence type="ECO:0000256" key="2">
    <source>
        <dbReference type="ARBA" id="ARBA00022448"/>
    </source>
</evidence>
<dbReference type="EMBL" id="AGYT01000019">
    <property type="protein sequence ID" value="ENY99918.1"/>
    <property type="molecule type" value="Genomic_DNA"/>
</dbReference>